<dbReference type="InterPro" id="IPR016032">
    <property type="entry name" value="Sig_transdc_resp-reg_C-effctor"/>
</dbReference>
<dbReference type="SMART" id="SM00448">
    <property type="entry name" value="REC"/>
    <property type="match status" value="1"/>
</dbReference>
<dbReference type="InterPro" id="IPR001789">
    <property type="entry name" value="Sig_transdc_resp-reg_receiver"/>
</dbReference>
<keyword evidence="1 3" id="KW-0597">Phosphoprotein</keyword>
<protein>
    <submittedName>
        <fullName evidence="6">Response regulator transcription factor</fullName>
    </submittedName>
</protein>
<gene>
    <name evidence="6" type="ORF">ENS64_17820</name>
</gene>
<dbReference type="SUPFAM" id="SSF46894">
    <property type="entry name" value="C-terminal effector domain of the bipartite response regulators"/>
    <property type="match status" value="1"/>
</dbReference>
<dbReference type="PRINTS" id="PR00038">
    <property type="entry name" value="HTHLUXR"/>
</dbReference>
<feature type="domain" description="HTH luxR-type" evidence="4">
    <location>
        <begin position="150"/>
        <end position="215"/>
    </location>
</feature>
<keyword evidence="2" id="KW-0238">DNA-binding</keyword>
<dbReference type="GO" id="GO:0003677">
    <property type="term" value="F:DNA binding"/>
    <property type="evidence" value="ECO:0007669"/>
    <property type="project" value="UniProtKB-KW"/>
</dbReference>
<feature type="modified residue" description="4-aspartylphosphate" evidence="3">
    <location>
        <position position="58"/>
    </location>
</feature>
<dbReference type="Pfam" id="PF00072">
    <property type="entry name" value="Response_reg"/>
    <property type="match status" value="1"/>
</dbReference>
<dbReference type="InterPro" id="IPR039420">
    <property type="entry name" value="WalR-like"/>
</dbReference>
<dbReference type="PANTHER" id="PTHR43214">
    <property type="entry name" value="TWO-COMPONENT RESPONSE REGULATOR"/>
    <property type="match status" value="1"/>
</dbReference>
<dbReference type="EMBL" id="DSVQ01000019">
    <property type="protein sequence ID" value="HGT41108.1"/>
    <property type="molecule type" value="Genomic_DNA"/>
</dbReference>
<sequence>MEAARVRVLLVDDHQMLLDALRLCIPSHPALEVVGVATNSDDLLSAVKATSPDVVVLDVNLPGRGPFDAVADLRSECPQMKVLFLSGFLTDVFIAQALRLRANGYLLKGMSVQALTDAIARVAQGEMVCSPEVQERLVFDPKTGRYSVPNAGKLASLTARQLEVVRHLVGGDTIKDIAEKMHISSKSVDSHRHRIMNKLGVHDRVELTRLAIREGLILP</sequence>
<dbReference type="AlphaFoldDB" id="A0A7C4QTM0"/>
<organism evidence="6">
    <name type="scientific">Schlesneria paludicola</name>
    <dbReference type="NCBI Taxonomy" id="360056"/>
    <lineage>
        <taxon>Bacteria</taxon>
        <taxon>Pseudomonadati</taxon>
        <taxon>Planctomycetota</taxon>
        <taxon>Planctomycetia</taxon>
        <taxon>Planctomycetales</taxon>
        <taxon>Planctomycetaceae</taxon>
        <taxon>Schlesneria</taxon>
    </lineage>
</organism>
<proteinExistence type="predicted"/>
<evidence type="ECO:0000256" key="2">
    <source>
        <dbReference type="ARBA" id="ARBA00023125"/>
    </source>
</evidence>
<feature type="domain" description="Response regulatory" evidence="5">
    <location>
        <begin position="7"/>
        <end position="123"/>
    </location>
</feature>
<dbReference type="GO" id="GO:0006355">
    <property type="term" value="P:regulation of DNA-templated transcription"/>
    <property type="evidence" value="ECO:0007669"/>
    <property type="project" value="InterPro"/>
</dbReference>
<comment type="caution">
    <text evidence="6">The sequence shown here is derived from an EMBL/GenBank/DDBJ whole genome shotgun (WGS) entry which is preliminary data.</text>
</comment>
<dbReference type="PROSITE" id="PS50043">
    <property type="entry name" value="HTH_LUXR_2"/>
    <property type="match status" value="1"/>
</dbReference>
<dbReference type="InterPro" id="IPR058245">
    <property type="entry name" value="NreC/VraR/RcsB-like_REC"/>
</dbReference>
<dbReference type="CDD" id="cd17535">
    <property type="entry name" value="REC_NarL-like"/>
    <property type="match status" value="1"/>
</dbReference>
<evidence type="ECO:0000256" key="1">
    <source>
        <dbReference type="ARBA" id="ARBA00022553"/>
    </source>
</evidence>
<dbReference type="PROSITE" id="PS50110">
    <property type="entry name" value="RESPONSE_REGULATORY"/>
    <property type="match status" value="1"/>
</dbReference>
<reference evidence="6" key="1">
    <citation type="journal article" date="2020" name="mSystems">
        <title>Genome- and Community-Level Interaction Insights into Carbon Utilization and Element Cycling Functions of Hydrothermarchaeota in Hydrothermal Sediment.</title>
        <authorList>
            <person name="Zhou Z."/>
            <person name="Liu Y."/>
            <person name="Xu W."/>
            <person name="Pan J."/>
            <person name="Luo Z.H."/>
            <person name="Li M."/>
        </authorList>
    </citation>
    <scope>NUCLEOTIDE SEQUENCE [LARGE SCALE GENOMIC DNA]</scope>
    <source>
        <strain evidence="6">SpSt-508</strain>
    </source>
</reference>
<accession>A0A7C4QTM0</accession>
<dbReference type="GO" id="GO:0000160">
    <property type="term" value="P:phosphorelay signal transduction system"/>
    <property type="evidence" value="ECO:0007669"/>
    <property type="project" value="InterPro"/>
</dbReference>
<evidence type="ECO:0000259" key="4">
    <source>
        <dbReference type="PROSITE" id="PS50043"/>
    </source>
</evidence>
<evidence type="ECO:0000313" key="6">
    <source>
        <dbReference type="EMBL" id="HGT41108.1"/>
    </source>
</evidence>
<dbReference type="CDD" id="cd06170">
    <property type="entry name" value="LuxR_C_like"/>
    <property type="match status" value="1"/>
</dbReference>
<dbReference type="Pfam" id="PF00196">
    <property type="entry name" value="GerE"/>
    <property type="match status" value="1"/>
</dbReference>
<dbReference type="InterPro" id="IPR011006">
    <property type="entry name" value="CheY-like_superfamily"/>
</dbReference>
<dbReference type="Gene3D" id="3.40.50.2300">
    <property type="match status" value="1"/>
</dbReference>
<evidence type="ECO:0000259" key="5">
    <source>
        <dbReference type="PROSITE" id="PS50110"/>
    </source>
</evidence>
<evidence type="ECO:0000256" key="3">
    <source>
        <dbReference type="PROSITE-ProRule" id="PRU00169"/>
    </source>
</evidence>
<dbReference type="SMART" id="SM00421">
    <property type="entry name" value="HTH_LUXR"/>
    <property type="match status" value="1"/>
</dbReference>
<name>A0A7C4QTM0_9PLAN</name>
<dbReference type="SUPFAM" id="SSF52172">
    <property type="entry name" value="CheY-like"/>
    <property type="match status" value="1"/>
</dbReference>
<dbReference type="InterPro" id="IPR000792">
    <property type="entry name" value="Tscrpt_reg_LuxR_C"/>
</dbReference>